<organism evidence="14 15">
    <name type="scientific">Seiridium unicorne</name>
    <dbReference type="NCBI Taxonomy" id="138068"/>
    <lineage>
        <taxon>Eukaryota</taxon>
        <taxon>Fungi</taxon>
        <taxon>Dikarya</taxon>
        <taxon>Ascomycota</taxon>
        <taxon>Pezizomycotina</taxon>
        <taxon>Sordariomycetes</taxon>
        <taxon>Xylariomycetidae</taxon>
        <taxon>Amphisphaeriales</taxon>
        <taxon>Sporocadaceae</taxon>
        <taxon>Seiridium</taxon>
    </lineage>
</organism>
<dbReference type="Pfam" id="PF05193">
    <property type="entry name" value="Peptidase_M16_C"/>
    <property type="match status" value="1"/>
</dbReference>
<dbReference type="Proteomes" id="UP001408356">
    <property type="component" value="Unassembled WGS sequence"/>
</dbReference>
<evidence type="ECO:0000256" key="5">
    <source>
        <dbReference type="ARBA" id="ARBA00022946"/>
    </source>
</evidence>
<dbReference type="Gene3D" id="3.30.830.10">
    <property type="entry name" value="Metalloenzyme, LuxS/M16 peptidase-like"/>
    <property type="match status" value="2"/>
</dbReference>
<proteinExistence type="inferred from homology"/>
<evidence type="ECO:0000259" key="13">
    <source>
        <dbReference type="Pfam" id="PF05193"/>
    </source>
</evidence>
<evidence type="ECO:0000256" key="9">
    <source>
        <dbReference type="ARBA" id="ARBA00038146"/>
    </source>
</evidence>
<keyword evidence="2" id="KW-0813">Transport</keyword>
<sequence length="471" mass="48888">MFSRTALSRGAQLAACRQASSKLAQRRGYAAASAPATHTFETTDVAGVKVAARDSHGPTTKLAIVAKAGTRYQPAPGLTAGLEEFAFKASLASNDDPDLLNTTKRSALRITRESELLGGQLVAYHTREALVLEASFLREDIPYFTELLAEVISQTKYTTYEFHEDVERVIHLKQAKVGSDVSALALDAAHSVAFHSGLGSPLYPSPSTPIKSYLDEHKIASFAESVYAKSNIALVGDGATTAALSKWTEQFFQSVPASASSSAALNSASTTYYGGESRTAHTAGNALVIAFPGSSFGAYKPEVAVLAALLGGQSNVKWAPGFTLLSKVAAANPGASVTANNLAYSDAGLFTIQVYGAAGAVRTAAQEAVKALKSVVEGGVSKEDLTKAIAKAKFDALATSEAGVSTILSAGSGIIHSGQPFQIAETIKSLDGVTAEKLKTAAKTLIDGKASVATVGDLHALPYAEELGLKV</sequence>
<dbReference type="EMBL" id="JARVKF010000002">
    <property type="protein sequence ID" value="KAK9426338.1"/>
    <property type="molecule type" value="Genomic_DNA"/>
</dbReference>
<protein>
    <recommendedName>
        <fullName evidence="10">Cytochrome b-c1 complex subunit 2, mitochondrial</fullName>
    </recommendedName>
    <alternativeName>
        <fullName evidence="11">Core protein II</fullName>
    </alternativeName>
</protein>
<keyword evidence="3" id="KW-0679">Respiratory chain</keyword>
<keyword evidence="5" id="KW-0809">Transit peptide</keyword>
<evidence type="ECO:0000256" key="3">
    <source>
        <dbReference type="ARBA" id="ARBA00022660"/>
    </source>
</evidence>
<evidence type="ECO:0000256" key="7">
    <source>
        <dbReference type="ARBA" id="ARBA00023128"/>
    </source>
</evidence>
<feature type="domain" description="Peptidase M16 N-terminal" evidence="12">
    <location>
        <begin position="56"/>
        <end position="202"/>
    </location>
</feature>
<name>A0ABR2VHD5_9PEZI</name>
<keyword evidence="8" id="KW-0472">Membrane</keyword>
<dbReference type="PANTHER" id="PTHR11851">
    <property type="entry name" value="METALLOPROTEASE"/>
    <property type="match status" value="1"/>
</dbReference>
<dbReference type="Pfam" id="PF00675">
    <property type="entry name" value="Peptidase_M16"/>
    <property type="match status" value="1"/>
</dbReference>
<dbReference type="SUPFAM" id="SSF63411">
    <property type="entry name" value="LuxS/MPP-like metallohydrolase"/>
    <property type="match status" value="2"/>
</dbReference>
<feature type="domain" description="Peptidase M16 C-terminal" evidence="13">
    <location>
        <begin position="218"/>
        <end position="390"/>
    </location>
</feature>
<dbReference type="PANTHER" id="PTHR11851:SF209">
    <property type="entry name" value="CYTOCHROME B-C1 COMPLEX SUBUNIT 2, MITOCHONDRIAL"/>
    <property type="match status" value="1"/>
</dbReference>
<evidence type="ECO:0000256" key="1">
    <source>
        <dbReference type="ARBA" id="ARBA00004443"/>
    </source>
</evidence>
<dbReference type="InterPro" id="IPR011249">
    <property type="entry name" value="Metalloenz_LuxS/M16"/>
</dbReference>
<dbReference type="InterPro" id="IPR050361">
    <property type="entry name" value="MPP/UQCRC_Complex"/>
</dbReference>
<evidence type="ECO:0000256" key="6">
    <source>
        <dbReference type="ARBA" id="ARBA00022982"/>
    </source>
</evidence>
<evidence type="ECO:0000313" key="15">
    <source>
        <dbReference type="Proteomes" id="UP001408356"/>
    </source>
</evidence>
<evidence type="ECO:0000256" key="11">
    <source>
        <dbReference type="ARBA" id="ARBA00041372"/>
    </source>
</evidence>
<comment type="caution">
    <text evidence="14">The sequence shown here is derived from an EMBL/GenBank/DDBJ whole genome shotgun (WGS) entry which is preliminary data.</text>
</comment>
<evidence type="ECO:0000256" key="8">
    <source>
        <dbReference type="ARBA" id="ARBA00023136"/>
    </source>
</evidence>
<keyword evidence="15" id="KW-1185">Reference proteome</keyword>
<evidence type="ECO:0000256" key="10">
    <source>
        <dbReference type="ARBA" id="ARBA00040751"/>
    </source>
</evidence>
<comment type="subcellular location">
    <subcellularLocation>
        <location evidence="1">Mitochondrion inner membrane</location>
        <topology evidence="1">Peripheral membrane protein</topology>
        <orientation evidence="1">Matrix side</orientation>
    </subcellularLocation>
</comment>
<keyword evidence="4" id="KW-0999">Mitochondrion inner membrane</keyword>
<gene>
    <name evidence="14" type="ORF">SUNI508_02779</name>
</gene>
<reference evidence="14 15" key="1">
    <citation type="journal article" date="2024" name="J. Plant Pathol.">
        <title>Sequence and assembly of the genome of Seiridium unicorne, isolate CBS 538.82, causal agent of cypress canker disease.</title>
        <authorList>
            <person name="Scali E."/>
            <person name="Rocca G.D."/>
            <person name="Danti R."/>
            <person name="Garbelotto M."/>
            <person name="Barberini S."/>
            <person name="Baroncelli R."/>
            <person name="Emiliani G."/>
        </authorList>
    </citation>
    <scope>NUCLEOTIDE SEQUENCE [LARGE SCALE GENOMIC DNA]</scope>
    <source>
        <strain evidence="14 15">BM-138-508</strain>
    </source>
</reference>
<dbReference type="InterPro" id="IPR007863">
    <property type="entry name" value="Peptidase_M16_C"/>
</dbReference>
<accession>A0ABR2VHD5</accession>
<keyword evidence="7" id="KW-0496">Mitochondrion</keyword>
<comment type="similarity">
    <text evidence="9">Belongs to the peptidase M16 family. UQCRC2/QCR2 subfamily.</text>
</comment>
<evidence type="ECO:0000259" key="12">
    <source>
        <dbReference type="Pfam" id="PF00675"/>
    </source>
</evidence>
<dbReference type="InterPro" id="IPR011765">
    <property type="entry name" value="Pept_M16_N"/>
</dbReference>
<evidence type="ECO:0000256" key="2">
    <source>
        <dbReference type="ARBA" id="ARBA00022448"/>
    </source>
</evidence>
<evidence type="ECO:0000313" key="14">
    <source>
        <dbReference type="EMBL" id="KAK9426338.1"/>
    </source>
</evidence>
<evidence type="ECO:0000256" key="4">
    <source>
        <dbReference type="ARBA" id="ARBA00022792"/>
    </source>
</evidence>
<keyword evidence="6" id="KW-0249">Electron transport</keyword>